<dbReference type="EMBL" id="MHWA01000006">
    <property type="protein sequence ID" value="OHB02178.1"/>
    <property type="molecule type" value="Genomic_DNA"/>
</dbReference>
<gene>
    <name evidence="9" type="ORF">A3A90_02260</name>
</gene>
<feature type="transmembrane region" description="Helical" evidence="5">
    <location>
        <begin position="399"/>
        <end position="420"/>
    </location>
</feature>
<dbReference type="Proteomes" id="UP000178404">
    <property type="component" value="Unassembled WGS sequence"/>
</dbReference>
<feature type="transmembrane region" description="Helical" evidence="5">
    <location>
        <begin position="426"/>
        <end position="446"/>
    </location>
</feature>
<organism evidence="9 10">
    <name type="scientific">Candidatus Zambryskibacteria bacterium RIFCSPLOWO2_01_FULL_35_19</name>
    <dbReference type="NCBI Taxonomy" id="1802757"/>
    <lineage>
        <taxon>Bacteria</taxon>
        <taxon>Candidatus Zambryskiibacteriota</taxon>
    </lineage>
</organism>
<comment type="caution">
    <text evidence="9">The sequence shown here is derived from an EMBL/GenBank/DDBJ whole genome shotgun (WGS) entry which is preliminary data.</text>
</comment>
<dbReference type="SUPFAM" id="SSF53756">
    <property type="entry name" value="UDP-Glycosyltransferase/glycogen phosphorylase"/>
    <property type="match status" value="1"/>
</dbReference>
<keyword evidence="2 5" id="KW-0812">Transmembrane</keyword>
<comment type="subcellular location">
    <subcellularLocation>
        <location evidence="1">Membrane</location>
        <topology evidence="1">Multi-pass membrane protein</topology>
    </subcellularLocation>
</comment>
<dbReference type="AlphaFoldDB" id="A0A1G2TXZ7"/>
<name>A0A1G2TXZ7_9BACT</name>
<dbReference type="Pfam" id="PF13439">
    <property type="entry name" value="Glyco_transf_4"/>
    <property type="match status" value="1"/>
</dbReference>
<evidence type="ECO:0000313" key="9">
    <source>
        <dbReference type="EMBL" id="OHB02178.1"/>
    </source>
</evidence>
<evidence type="ECO:0000256" key="4">
    <source>
        <dbReference type="ARBA" id="ARBA00023136"/>
    </source>
</evidence>
<evidence type="ECO:0000256" key="2">
    <source>
        <dbReference type="ARBA" id="ARBA00022692"/>
    </source>
</evidence>
<dbReference type="PANTHER" id="PTHR45947:SF3">
    <property type="entry name" value="SULFOQUINOVOSYL TRANSFERASE SQD2"/>
    <property type="match status" value="1"/>
</dbReference>
<evidence type="ECO:0000313" key="10">
    <source>
        <dbReference type="Proteomes" id="UP000178404"/>
    </source>
</evidence>
<dbReference type="InterPro" id="IPR007267">
    <property type="entry name" value="GtrA_DPMS_TM"/>
</dbReference>
<accession>A0A1G2TXZ7</accession>
<feature type="transmembrane region" description="Helical" evidence="5">
    <location>
        <begin position="490"/>
        <end position="512"/>
    </location>
</feature>
<dbReference type="PANTHER" id="PTHR45947">
    <property type="entry name" value="SULFOQUINOVOSYL TRANSFERASE SQD2"/>
    <property type="match status" value="1"/>
</dbReference>
<feature type="domain" description="Glycosyl transferase family 1" evidence="6">
    <location>
        <begin position="190"/>
        <end position="350"/>
    </location>
</feature>
<feature type="domain" description="Glycosyltransferase subfamily 4-like N-terminal" evidence="8">
    <location>
        <begin position="35"/>
        <end position="171"/>
    </location>
</feature>
<dbReference type="Pfam" id="PF04138">
    <property type="entry name" value="GtrA_DPMS_TM"/>
    <property type="match status" value="1"/>
</dbReference>
<dbReference type="GO" id="GO:0000271">
    <property type="term" value="P:polysaccharide biosynthetic process"/>
    <property type="evidence" value="ECO:0007669"/>
    <property type="project" value="InterPro"/>
</dbReference>
<dbReference type="InterPro" id="IPR028098">
    <property type="entry name" value="Glyco_trans_4-like_N"/>
</dbReference>
<dbReference type="GO" id="GO:0016020">
    <property type="term" value="C:membrane"/>
    <property type="evidence" value="ECO:0007669"/>
    <property type="project" value="UniProtKB-SubCell"/>
</dbReference>
<dbReference type="Pfam" id="PF00534">
    <property type="entry name" value="Glycos_transf_1"/>
    <property type="match status" value="1"/>
</dbReference>
<evidence type="ECO:0000256" key="1">
    <source>
        <dbReference type="ARBA" id="ARBA00004141"/>
    </source>
</evidence>
<dbReference type="InterPro" id="IPR050194">
    <property type="entry name" value="Glycosyltransferase_grp1"/>
</dbReference>
<dbReference type="Gene3D" id="3.40.50.2000">
    <property type="entry name" value="Glycogen Phosphorylase B"/>
    <property type="match status" value="2"/>
</dbReference>
<feature type="domain" description="GtrA/DPMS transmembrane" evidence="7">
    <location>
        <begin position="401"/>
        <end position="517"/>
    </location>
</feature>
<dbReference type="GO" id="GO:0016757">
    <property type="term" value="F:glycosyltransferase activity"/>
    <property type="evidence" value="ECO:0007669"/>
    <property type="project" value="InterPro"/>
</dbReference>
<dbReference type="InterPro" id="IPR001296">
    <property type="entry name" value="Glyco_trans_1"/>
</dbReference>
<feature type="transmembrane region" description="Helical" evidence="5">
    <location>
        <begin position="467"/>
        <end position="484"/>
    </location>
</feature>
<evidence type="ECO:0008006" key="11">
    <source>
        <dbReference type="Google" id="ProtNLM"/>
    </source>
</evidence>
<proteinExistence type="predicted"/>
<evidence type="ECO:0000259" key="6">
    <source>
        <dbReference type="Pfam" id="PF00534"/>
    </source>
</evidence>
<evidence type="ECO:0000259" key="8">
    <source>
        <dbReference type="Pfam" id="PF13439"/>
    </source>
</evidence>
<keyword evidence="4 5" id="KW-0472">Membrane</keyword>
<evidence type="ECO:0000256" key="5">
    <source>
        <dbReference type="SAM" id="Phobius"/>
    </source>
</evidence>
<keyword evidence="3 5" id="KW-1133">Transmembrane helix</keyword>
<evidence type="ECO:0000256" key="3">
    <source>
        <dbReference type="ARBA" id="ARBA00022989"/>
    </source>
</evidence>
<evidence type="ECO:0000259" key="7">
    <source>
        <dbReference type="Pfam" id="PF04138"/>
    </source>
</evidence>
<sequence>MKVISIGMGQKIFEENSAVRQRMIEYGKMFDQLHLVVFTPNDSKFENQTLSRNVFLYPSKSKIRAFYVFDFIKIIAKILKKIGKNNVVITCQDPFETGIVGALIKLFYNLPLHIQVHTDFAHKYFRESSMLNKIRFLMAEFVLKYSDRVRVVSERIKKSIESYSKNIDVLPIKMEIFQGQSLEIKKLFPFMLIMVCRLEKEKNIEMVLKVLKNLNNKDMGLCLVGDGSERNRLEKMAQNMGIFEQIYFAGWQNNLTPYYQMADAFVSTSFYEGYGVSTIEAASCGLPLILSDTGVAGEVFSAVGGSASGGKDQRSAFICDAKDEKCFTQSILKIYEDQGLREKMGEVAKEVAQKHLATLDDYFKKYADSILKTSENLKQRNFISRIINFKLTIWRSIIFVRYFICGITAATTNIGLLYIFTDIVGIWYLYSSILSFVISLIVSFSLQKFVVFKDMKTSGVHYQFSKFFIVAVLGIITNTVIMFVCVDVFGIWYILAQIIAGFFVMIQNFLLYKFFIFNK</sequence>
<reference evidence="9 10" key="1">
    <citation type="journal article" date="2016" name="Nat. Commun.">
        <title>Thousands of microbial genomes shed light on interconnected biogeochemical processes in an aquifer system.</title>
        <authorList>
            <person name="Anantharaman K."/>
            <person name="Brown C.T."/>
            <person name="Hug L.A."/>
            <person name="Sharon I."/>
            <person name="Castelle C.J."/>
            <person name="Probst A.J."/>
            <person name="Thomas B.C."/>
            <person name="Singh A."/>
            <person name="Wilkins M.J."/>
            <person name="Karaoz U."/>
            <person name="Brodie E.L."/>
            <person name="Williams K.H."/>
            <person name="Hubbard S.S."/>
            <person name="Banfield J.F."/>
        </authorList>
    </citation>
    <scope>NUCLEOTIDE SEQUENCE [LARGE SCALE GENOMIC DNA]</scope>
</reference>
<protein>
    <recommendedName>
        <fullName evidence="11">GtrA-like protein domain-containing protein</fullName>
    </recommendedName>
</protein>